<accession>A0A6C0RCU3</accession>
<reference evidence="1 2" key="1">
    <citation type="submission" date="2020-02" db="EMBL/GenBank/DDBJ databases">
        <title>Genome sequencing for Draconibacterium sp. strain M1.</title>
        <authorList>
            <person name="Park S.-J."/>
        </authorList>
    </citation>
    <scope>NUCLEOTIDE SEQUENCE [LARGE SCALE GENOMIC DNA]</scope>
    <source>
        <strain evidence="1 2">M1</strain>
    </source>
</reference>
<keyword evidence="2" id="KW-1185">Reference proteome</keyword>
<dbReference type="EMBL" id="CP048409">
    <property type="protein sequence ID" value="QIA07303.1"/>
    <property type="molecule type" value="Genomic_DNA"/>
</dbReference>
<name>A0A6C0RCU3_9BACT</name>
<proteinExistence type="predicted"/>
<dbReference type="RefSeq" id="WP_163345230.1">
    <property type="nucleotide sequence ID" value="NZ_CP048409.1"/>
</dbReference>
<evidence type="ECO:0000313" key="2">
    <source>
        <dbReference type="Proteomes" id="UP000474630"/>
    </source>
</evidence>
<dbReference type="KEGG" id="drc:G0Q07_05995"/>
<dbReference type="Proteomes" id="UP000474630">
    <property type="component" value="Chromosome"/>
</dbReference>
<gene>
    <name evidence="1" type="ORF">G0Q07_05995</name>
</gene>
<evidence type="ECO:0000313" key="1">
    <source>
        <dbReference type="EMBL" id="QIA07303.1"/>
    </source>
</evidence>
<protein>
    <submittedName>
        <fullName evidence="1">Asparagine synthetase B</fullName>
    </submittedName>
</protein>
<organism evidence="1 2">
    <name type="scientific">Draconibacterium halophilum</name>
    <dbReference type="NCBI Taxonomy" id="2706887"/>
    <lineage>
        <taxon>Bacteria</taxon>
        <taxon>Pseudomonadati</taxon>
        <taxon>Bacteroidota</taxon>
        <taxon>Bacteroidia</taxon>
        <taxon>Marinilabiliales</taxon>
        <taxon>Prolixibacteraceae</taxon>
        <taxon>Draconibacterium</taxon>
    </lineage>
</organism>
<dbReference type="AlphaFoldDB" id="A0A6C0RCU3"/>
<sequence length="421" mass="48565">MRTLIKIFLLPVMLFLSMQAGAVSLLIPMDELQKDHLKSYGIAYWVLDEDIEVKWLLNYRGGSFLMQHYPEIENECVIRGVSFEVISDTQASGILNEIAQPDVNQDAVAMNKAPKIAVYSPPNKQPWDDAVTMVLTYAEINYDIIYDEEILNGDLTDYDWLHLHHEDFTGQFGKFWRSYQHMPWYQQEVSINKQLAQKLGFMKVSEMKSFVTREIQKYVQNGGFLFAMCAATDTYDISLAAVGVDICENMFDGDPMEANVDEKLDFHNTFAFENFRLEKSPYVYEFSNIDATDHRHVARENDYFTLFDFSAKWDPIPTMLCQNHHNLIKGFMGQTTAYRKEVLKSNVLVLGENKPANEARYIHGEKGKGFWTFYGGHDPEDYRHLIGDPPTDLSLHPNSPGYRLILNNVLFPAAKKKKRKT</sequence>